<dbReference type="SMART" id="SM00184">
    <property type="entry name" value="RING"/>
    <property type="match status" value="1"/>
</dbReference>
<keyword evidence="12 16" id="KW-0472">Membrane</keyword>
<dbReference type="PANTHER" id="PTHR14155">
    <property type="entry name" value="RING FINGER DOMAIN-CONTAINING"/>
    <property type="match status" value="1"/>
</dbReference>
<evidence type="ECO:0000256" key="16">
    <source>
        <dbReference type="SAM" id="Phobius"/>
    </source>
</evidence>
<dbReference type="EMBL" id="JAIWQS010000011">
    <property type="protein sequence ID" value="KAJ8750157.1"/>
    <property type="molecule type" value="Genomic_DNA"/>
</dbReference>
<evidence type="ECO:0000256" key="1">
    <source>
        <dbReference type="ARBA" id="ARBA00000900"/>
    </source>
</evidence>
<evidence type="ECO:0000256" key="8">
    <source>
        <dbReference type="ARBA" id="ARBA00022771"/>
    </source>
</evidence>
<dbReference type="InterPro" id="IPR001841">
    <property type="entry name" value="Znf_RING"/>
</dbReference>
<evidence type="ECO:0000256" key="9">
    <source>
        <dbReference type="ARBA" id="ARBA00022786"/>
    </source>
</evidence>
<evidence type="ECO:0000256" key="5">
    <source>
        <dbReference type="ARBA" id="ARBA00022679"/>
    </source>
</evidence>
<dbReference type="EC" id="2.3.2.27" evidence="4"/>
<feature type="compositionally biased region" description="Low complexity" evidence="15">
    <location>
        <begin position="21"/>
        <end position="39"/>
    </location>
</feature>
<accession>A0AAV8SD55</accession>
<comment type="catalytic activity">
    <reaction evidence="1">
        <text>S-ubiquitinyl-[E2 ubiquitin-conjugating enzyme]-L-cysteine + [acceptor protein]-L-lysine = [E2 ubiquitin-conjugating enzyme]-L-cysteine + N(6)-ubiquitinyl-[acceptor protein]-L-lysine.</text>
        <dbReference type="EC" id="2.3.2.27"/>
    </reaction>
</comment>
<dbReference type="Proteomes" id="UP001159364">
    <property type="component" value="Linkage Group LG11"/>
</dbReference>
<evidence type="ECO:0000256" key="12">
    <source>
        <dbReference type="ARBA" id="ARBA00023136"/>
    </source>
</evidence>
<evidence type="ECO:0000313" key="18">
    <source>
        <dbReference type="EMBL" id="KAJ8750157.1"/>
    </source>
</evidence>
<comment type="subcellular location">
    <subcellularLocation>
        <location evidence="2">Membrane</location>
        <topology evidence="2">Single-pass membrane protein</topology>
    </subcellularLocation>
</comment>
<comment type="similarity">
    <text evidence="13">Belongs to the RING-type zinc finger family. ATL subfamily.</text>
</comment>
<dbReference type="GO" id="GO:0008270">
    <property type="term" value="F:zinc ion binding"/>
    <property type="evidence" value="ECO:0007669"/>
    <property type="project" value="UniProtKB-KW"/>
</dbReference>
<keyword evidence="5" id="KW-0808">Transferase</keyword>
<feature type="transmembrane region" description="Helical" evidence="16">
    <location>
        <begin position="79"/>
        <end position="100"/>
    </location>
</feature>
<comment type="caution">
    <text evidence="18">The sequence shown here is derived from an EMBL/GenBank/DDBJ whole genome shotgun (WGS) entry which is preliminary data.</text>
</comment>
<proteinExistence type="inferred from homology"/>
<evidence type="ECO:0000256" key="15">
    <source>
        <dbReference type="SAM" id="MobiDB-lite"/>
    </source>
</evidence>
<evidence type="ECO:0000256" key="10">
    <source>
        <dbReference type="ARBA" id="ARBA00022833"/>
    </source>
</evidence>
<gene>
    <name evidence="18" type="ORF">K2173_014072</name>
</gene>
<evidence type="ECO:0000256" key="3">
    <source>
        <dbReference type="ARBA" id="ARBA00004906"/>
    </source>
</evidence>
<dbReference type="GO" id="GO:0061630">
    <property type="term" value="F:ubiquitin protein ligase activity"/>
    <property type="evidence" value="ECO:0007669"/>
    <property type="project" value="UniProtKB-EC"/>
</dbReference>
<evidence type="ECO:0000256" key="7">
    <source>
        <dbReference type="ARBA" id="ARBA00022723"/>
    </source>
</evidence>
<dbReference type="FunFam" id="3.30.40.10:FF:000187">
    <property type="entry name" value="E3 ubiquitin-protein ligase ATL6"/>
    <property type="match status" value="1"/>
</dbReference>
<dbReference type="AlphaFoldDB" id="A0AAV8SD55"/>
<dbReference type="InterPro" id="IPR013083">
    <property type="entry name" value="Znf_RING/FYVE/PHD"/>
</dbReference>
<dbReference type="Pfam" id="PF13639">
    <property type="entry name" value="zf-RING_2"/>
    <property type="match status" value="1"/>
</dbReference>
<keyword evidence="8 14" id="KW-0863">Zinc-finger</keyword>
<feature type="region of interest" description="Disordered" evidence="15">
    <location>
        <begin position="21"/>
        <end position="65"/>
    </location>
</feature>
<evidence type="ECO:0000256" key="6">
    <source>
        <dbReference type="ARBA" id="ARBA00022692"/>
    </source>
</evidence>
<evidence type="ECO:0000313" key="19">
    <source>
        <dbReference type="Proteomes" id="UP001159364"/>
    </source>
</evidence>
<evidence type="ECO:0000256" key="11">
    <source>
        <dbReference type="ARBA" id="ARBA00022989"/>
    </source>
</evidence>
<dbReference type="GO" id="GO:0016020">
    <property type="term" value="C:membrane"/>
    <property type="evidence" value="ECO:0007669"/>
    <property type="project" value="UniProtKB-SubCell"/>
</dbReference>
<dbReference type="PROSITE" id="PS50089">
    <property type="entry name" value="ZF_RING_2"/>
    <property type="match status" value="1"/>
</dbReference>
<protein>
    <recommendedName>
        <fullName evidence="4">RING-type E3 ubiquitin transferase</fullName>
        <ecNumber evidence="4">2.3.2.27</ecNumber>
    </recommendedName>
</protein>
<keyword evidence="9" id="KW-0833">Ubl conjugation pathway</keyword>
<keyword evidence="11 16" id="KW-1133">Transmembrane helix</keyword>
<dbReference type="CDD" id="cd16461">
    <property type="entry name" value="RING-H2_EL5-like"/>
    <property type="match status" value="1"/>
</dbReference>
<evidence type="ECO:0000256" key="4">
    <source>
        <dbReference type="ARBA" id="ARBA00012483"/>
    </source>
</evidence>
<dbReference type="InterPro" id="IPR053238">
    <property type="entry name" value="RING-H2_zinc_finger"/>
</dbReference>
<evidence type="ECO:0000259" key="17">
    <source>
        <dbReference type="PROSITE" id="PS50089"/>
    </source>
</evidence>
<organism evidence="18 19">
    <name type="scientific">Erythroxylum novogranatense</name>
    <dbReference type="NCBI Taxonomy" id="1862640"/>
    <lineage>
        <taxon>Eukaryota</taxon>
        <taxon>Viridiplantae</taxon>
        <taxon>Streptophyta</taxon>
        <taxon>Embryophyta</taxon>
        <taxon>Tracheophyta</taxon>
        <taxon>Spermatophyta</taxon>
        <taxon>Magnoliopsida</taxon>
        <taxon>eudicotyledons</taxon>
        <taxon>Gunneridae</taxon>
        <taxon>Pentapetalae</taxon>
        <taxon>rosids</taxon>
        <taxon>fabids</taxon>
        <taxon>Malpighiales</taxon>
        <taxon>Erythroxylaceae</taxon>
        <taxon>Erythroxylum</taxon>
    </lineage>
</organism>
<reference evidence="18 19" key="1">
    <citation type="submission" date="2021-09" db="EMBL/GenBank/DDBJ databases">
        <title>Genomic insights and catalytic innovation underlie evolution of tropane alkaloids biosynthesis.</title>
        <authorList>
            <person name="Wang Y.-J."/>
            <person name="Tian T."/>
            <person name="Huang J.-P."/>
            <person name="Huang S.-X."/>
        </authorList>
    </citation>
    <scope>NUCLEOTIDE SEQUENCE [LARGE SCALE GENOMIC DNA]</scope>
    <source>
        <strain evidence="18">KIB-2018</strain>
        <tissue evidence="18">Leaf</tissue>
    </source>
</reference>
<dbReference type="Gene3D" id="3.30.40.10">
    <property type="entry name" value="Zinc/RING finger domain, C3HC4 (zinc finger)"/>
    <property type="match status" value="1"/>
</dbReference>
<keyword evidence="10" id="KW-0862">Zinc</keyword>
<feature type="domain" description="RING-type" evidence="17">
    <location>
        <begin position="152"/>
        <end position="194"/>
    </location>
</feature>
<evidence type="ECO:0000256" key="2">
    <source>
        <dbReference type="ARBA" id="ARBA00004167"/>
    </source>
</evidence>
<comment type="pathway">
    <text evidence="3">Protein modification; protein ubiquitination.</text>
</comment>
<keyword evidence="7" id="KW-0479">Metal-binding</keyword>
<evidence type="ECO:0000256" key="14">
    <source>
        <dbReference type="PROSITE-ProRule" id="PRU00175"/>
    </source>
</evidence>
<evidence type="ECO:0000256" key="13">
    <source>
        <dbReference type="ARBA" id="ARBA00024209"/>
    </source>
</evidence>
<keyword evidence="19" id="KW-1185">Reference proteome</keyword>
<keyword evidence="6 16" id="KW-0812">Transmembrane</keyword>
<name>A0AAV8SD55_9ROSI</name>
<dbReference type="SUPFAM" id="SSF57850">
    <property type="entry name" value="RING/U-box"/>
    <property type="match status" value="1"/>
</dbReference>
<sequence>MKPYGRKILVIPDDAPFQSVSPTTSANYTTASTNSSSPSLHHQLYNTSLQPPPSLPPEQQQRQQRYNQYSNAVHFDSSMAFIVFVLFTALSIVGFLSIYIRTFTTDEQTDRLSSQRHHRPTNPPCKGLDPEIVKSLPVYSYHHVEVKYQMECAICLGEFEEKESVKMIPSCEHIFHSDCIDTWLKLHVTCPVCRGTQFSDGGANGGSGGGGGGDVVWSTVDGRSTVEDGQMSIEIRQVGTLVGR</sequence>
<dbReference type="PANTHER" id="PTHR14155:SF592">
    <property type="entry name" value="RING-H2 FINGER PROTEIN ATL57"/>
    <property type="match status" value="1"/>
</dbReference>